<dbReference type="EC" id="4.1.2.13" evidence="1"/>
<dbReference type="NCBIfam" id="NF006707">
    <property type="entry name" value="PRK09250.1-4"/>
    <property type="match status" value="1"/>
</dbReference>
<dbReference type="PANTHER" id="PTHR47916">
    <property type="entry name" value="FRUCTOSE-BISPHOSPHATE ALDOLASE CLASS 1"/>
    <property type="match status" value="1"/>
</dbReference>
<sequence length="403" mass="43990">MWKKKSKYFKQIQIESPENWIGLINVQPKMMEKPGGVKKTVSNIQIEQRNLGMIDKIKAALGAEADSLLNHTCKTIPKESLSLPGANYIDEVLSKSDRNNSVLRNYQAILNTGRLAGTGYTSILPVDQGIEHSAGASFAKNPAYFDPENIVKLAIEGGCNAVASTLGVLGLVSRKYAHKIPFIVKINHNELLSYPNKFDQILFANVEQAFDMGAAAVGATIYFGSEESSRQIQEISDAFHRAHELGLVTILWAYLRNDSFKPDKIDYHLATDLTGQANHLGATIQADIVKQKLPEVFAGGFKDLKFGKKDDRMYTQLTADNPIDMARYQVANCYMGKVGLINSGGASGENDLSDAVKAAVVNKRAGGMGLISGRKAFQKSMKDGVALLNAIQDVYLSKDVTIA</sequence>
<dbReference type="EMBL" id="AHMH02000139">
    <property type="protein sequence ID" value="EMM98876.1"/>
    <property type="molecule type" value="Genomic_DNA"/>
</dbReference>
<keyword evidence="2" id="KW-0456">Lyase</keyword>
<dbReference type="PANTHER" id="PTHR47916:SF4">
    <property type="entry name" value="FRUCTOSE-BISPHOSPHATE ALDOLASE CLASS 1"/>
    <property type="match status" value="1"/>
</dbReference>
<dbReference type="InterPro" id="IPR013785">
    <property type="entry name" value="Aldolase_TIM"/>
</dbReference>
<evidence type="ECO:0000256" key="4">
    <source>
        <dbReference type="ARBA" id="ARBA00049653"/>
    </source>
</evidence>
<comment type="caution">
    <text evidence="5">The sequence shown here is derived from an EMBL/GenBank/DDBJ whole genome shotgun (WGS) entry which is preliminary data.</text>
</comment>
<evidence type="ECO:0000313" key="5">
    <source>
        <dbReference type="EMBL" id="EMM98876.1"/>
    </source>
</evidence>
<proteinExistence type="inferred from homology"/>
<evidence type="ECO:0000313" key="6">
    <source>
        <dbReference type="Proteomes" id="UP000012099"/>
    </source>
</evidence>
<gene>
    <name evidence="5" type="ORF">LEP1GSC035_4712</name>
</gene>
<keyword evidence="3" id="KW-0704">Schiff base</keyword>
<dbReference type="Gene3D" id="3.20.20.70">
    <property type="entry name" value="Aldolase class I"/>
    <property type="match status" value="1"/>
</dbReference>
<protein>
    <recommendedName>
        <fullName evidence="1">fructose-bisphosphate aldolase</fullName>
        <ecNumber evidence="1">4.1.2.13</ecNumber>
    </recommendedName>
</protein>
<dbReference type="InterPro" id="IPR050456">
    <property type="entry name" value="DeoC/FbaB_aldolase"/>
</dbReference>
<dbReference type="CDD" id="cd00958">
    <property type="entry name" value="DhnA"/>
    <property type="match status" value="1"/>
</dbReference>
<keyword evidence="6" id="KW-1185">Reference proteome</keyword>
<evidence type="ECO:0000256" key="2">
    <source>
        <dbReference type="ARBA" id="ARBA00023239"/>
    </source>
</evidence>
<organism evidence="5 6">
    <name type="scientific">Leptospira noguchii str. 2007001578</name>
    <dbReference type="NCBI Taxonomy" id="1049974"/>
    <lineage>
        <taxon>Bacteria</taxon>
        <taxon>Pseudomonadati</taxon>
        <taxon>Spirochaetota</taxon>
        <taxon>Spirochaetia</taxon>
        <taxon>Leptospirales</taxon>
        <taxon>Leptospiraceae</taxon>
        <taxon>Leptospira</taxon>
    </lineage>
</organism>
<dbReference type="InterPro" id="IPR041720">
    <property type="entry name" value="FbaB-like"/>
</dbReference>
<dbReference type="InterPro" id="IPR002915">
    <property type="entry name" value="DeoC/FbaB/LacD_aldolase"/>
</dbReference>
<reference evidence="5 6" key="1">
    <citation type="submission" date="2013-01" db="EMBL/GenBank/DDBJ databases">
        <authorList>
            <person name="Harkins D.M."/>
            <person name="Durkin A.S."/>
            <person name="Brinkac L.M."/>
            <person name="Haft D.H."/>
            <person name="Selengut J.D."/>
            <person name="Sanka R."/>
            <person name="DePew J."/>
            <person name="Purushe J."/>
            <person name="Whelen A.C."/>
            <person name="Vinetz J.M."/>
            <person name="Sutton G.G."/>
            <person name="Nierman W.C."/>
            <person name="Fouts D.E."/>
        </authorList>
    </citation>
    <scope>NUCLEOTIDE SEQUENCE [LARGE SCALE GENOMIC DNA]</scope>
    <source>
        <strain evidence="5 6">2007001578</strain>
    </source>
</reference>
<name>A0ABN0IWL0_9LEPT</name>
<evidence type="ECO:0000256" key="3">
    <source>
        <dbReference type="ARBA" id="ARBA00023270"/>
    </source>
</evidence>
<dbReference type="SMART" id="SM01133">
    <property type="entry name" value="DeoC"/>
    <property type="match status" value="1"/>
</dbReference>
<accession>A0ABN0IWL0</accession>
<dbReference type="Proteomes" id="UP000012099">
    <property type="component" value="Unassembled WGS sequence"/>
</dbReference>
<comment type="similarity">
    <text evidence="4">Belongs to the DeoC/FbaB aldolase family. FbaB subfamily.</text>
</comment>
<dbReference type="SUPFAM" id="SSF51569">
    <property type="entry name" value="Aldolase"/>
    <property type="match status" value="1"/>
</dbReference>
<dbReference type="Pfam" id="PF01791">
    <property type="entry name" value="DeoC"/>
    <property type="match status" value="1"/>
</dbReference>
<evidence type="ECO:0000256" key="1">
    <source>
        <dbReference type="ARBA" id="ARBA00013068"/>
    </source>
</evidence>